<name>A0AAU9RRH0_THLAR</name>
<evidence type="ECO:0000313" key="22">
    <source>
        <dbReference type="EMBL" id="CAH2048979.1"/>
    </source>
</evidence>
<evidence type="ECO:0000256" key="14">
    <source>
        <dbReference type="ARBA" id="ARBA00023170"/>
    </source>
</evidence>
<evidence type="ECO:0000259" key="21">
    <source>
        <dbReference type="PROSITE" id="PS50011"/>
    </source>
</evidence>
<evidence type="ECO:0000256" key="18">
    <source>
        <dbReference type="PROSITE-ProRule" id="PRU10141"/>
    </source>
</evidence>
<dbReference type="PROSITE" id="PS00107">
    <property type="entry name" value="PROTEIN_KINASE_ATP"/>
    <property type="match status" value="1"/>
</dbReference>
<keyword evidence="9 18" id="KW-0547">Nucleotide-binding</keyword>
<evidence type="ECO:0000256" key="2">
    <source>
        <dbReference type="ARBA" id="ARBA00012513"/>
    </source>
</evidence>
<keyword evidence="10" id="KW-0418">Kinase</keyword>
<dbReference type="GO" id="GO:0004674">
    <property type="term" value="F:protein serine/threonine kinase activity"/>
    <property type="evidence" value="ECO:0007669"/>
    <property type="project" value="UniProtKB-KW"/>
</dbReference>
<dbReference type="GO" id="GO:0005886">
    <property type="term" value="C:plasma membrane"/>
    <property type="evidence" value="ECO:0007669"/>
    <property type="project" value="UniProtKB-SubCell"/>
</dbReference>
<dbReference type="PROSITE" id="PS00108">
    <property type="entry name" value="PROTEIN_KINASE_ST"/>
    <property type="match status" value="1"/>
</dbReference>
<evidence type="ECO:0000256" key="1">
    <source>
        <dbReference type="ARBA" id="ARBA00004251"/>
    </source>
</evidence>
<keyword evidence="14" id="KW-0675">Receptor</keyword>
<dbReference type="FunFam" id="1.10.510.10:FF:000161">
    <property type="entry name" value="Wall-associated receptor kinase-like 20"/>
    <property type="match status" value="1"/>
</dbReference>
<dbReference type="PROSITE" id="PS50011">
    <property type="entry name" value="PROTEIN_KINASE_DOM"/>
    <property type="match status" value="1"/>
</dbReference>
<evidence type="ECO:0000256" key="11">
    <source>
        <dbReference type="ARBA" id="ARBA00022840"/>
    </source>
</evidence>
<keyword evidence="13 20" id="KW-0472">Membrane</keyword>
<feature type="transmembrane region" description="Helical" evidence="20">
    <location>
        <begin position="12"/>
        <end position="32"/>
    </location>
</feature>
<evidence type="ECO:0000256" key="12">
    <source>
        <dbReference type="ARBA" id="ARBA00022989"/>
    </source>
</evidence>
<comment type="catalytic activity">
    <reaction evidence="17">
        <text>L-seryl-[protein] + ATP = O-phospho-L-seryl-[protein] + ADP + H(+)</text>
        <dbReference type="Rhea" id="RHEA:17989"/>
        <dbReference type="Rhea" id="RHEA-COMP:9863"/>
        <dbReference type="Rhea" id="RHEA-COMP:11604"/>
        <dbReference type="ChEBI" id="CHEBI:15378"/>
        <dbReference type="ChEBI" id="CHEBI:29999"/>
        <dbReference type="ChEBI" id="CHEBI:30616"/>
        <dbReference type="ChEBI" id="CHEBI:83421"/>
        <dbReference type="ChEBI" id="CHEBI:456216"/>
        <dbReference type="EC" id="2.7.11.1"/>
    </reaction>
</comment>
<organism evidence="22 23">
    <name type="scientific">Thlaspi arvense</name>
    <name type="common">Field penny-cress</name>
    <dbReference type="NCBI Taxonomy" id="13288"/>
    <lineage>
        <taxon>Eukaryota</taxon>
        <taxon>Viridiplantae</taxon>
        <taxon>Streptophyta</taxon>
        <taxon>Embryophyta</taxon>
        <taxon>Tracheophyta</taxon>
        <taxon>Spermatophyta</taxon>
        <taxon>Magnoliopsida</taxon>
        <taxon>eudicotyledons</taxon>
        <taxon>Gunneridae</taxon>
        <taxon>Pentapetalae</taxon>
        <taxon>rosids</taxon>
        <taxon>malvids</taxon>
        <taxon>Brassicales</taxon>
        <taxon>Brassicaceae</taxon>
        <taxon>Thlaspideae</taxon>
        <taxon>Thlaspi</taxon>
    </lineage>
</organism>
<evidence type="ECO:0000256" key="6">
    <source>
        <dbReference type="ARBA" id="ARBA00022679"/>
    </source>
</evidence>
<dbReference type="Gene3D" id="1.10.510.10">
    <property type="entry name" value="Transferase(Phosphotransferase) domain 1"/>
    <property type="match status" value="1"/>
</dbReference>
<evidence type="ECO:0000256" key="19">
    <source>
        <dbReference type="RuleBase" id="RU000304"/>
    </source>
</evidence>
<evidence type="ECO:0000256" key="16">
    <source>
        <dbReference type="ARBA" id="ARBA00047899"/>
    </source>
</evidence>
<comment type="subcellular location">
    <subcellularLocation>
        <location evidence="1">Cell membrane</location>
        <topology evidence="1">Single-pass type I membrane protein</topology>
    </subcellularLocation>
</comment>
<dbReference type="GO" id="GO:0005524">
    <property type="term" value="F:ATP binding"/>
    <property type="evidence" value="ECO:0007669"/>
    <property type="project" value="UniProtKB-UniRule"/>
</dbReference>
<evidence type="ECO:0000256" key="4">
    <source>
        <dbReference type="ARBA" id="ARBA00022527"/>
    </source>
</evidence>
<keyword evidence="11 18" id="KW-0067">ATP-binding</keyword>
<keyword evidence="4 19" id="KW-0723">Serine/threonine-protein kinase</keyword>
<evidence type="ECO:0000256" key="15">
    <source>
        <dbReference type="ARBA" id="ARBA00023180"/>
    </source>
</evidence>
<keyword evidence="6" id="KW-0808">Transferase</keyword>
<protein>
    <recommendedName>
        <fullName evidence="2">non-specific serine/threonine protein kinase</fullName>
        <ecNumber evidence="2">2.7.11.1</ecNumber>
    </recommendedName>
</protein>
<evidence type="ECO:0000256" key="5">
    <source>
        <dbReference type="ARBA" id="ARBA00022553"/>
    </source>
</evidence>
<dbReference type="InterPro" id="IPR017441">
    <property type="entry name" value="Protein_kinase_ATP_BS"/>
</dbReference>
<keyword evidence="23" id="KW-1185">Reference proteome</keyword>
<keyword evidence="3" id="KW-1003">Cell membrane</keyword>
<reference evidence="22 23" key="1">
    <citation type="submission" date="2022-03" db="EMBL/GenBank/DDBJ databases">
        <authorList>
            <person name="Nunn A."/>
            <person name="Chopra R."/>
            <person name="Nunn A."/>
            <person name="Contreras Garrido A."/>
        </authorList>
    </citation>
    <scope>NUCLEOTIDE SEQUENCE [LARGE SCALE GENOMIC DNA]</scope>
</reference>
<evidence type="ECO:0000256" key="8">
    <source>
        <dbReference type="ARBA" id="ARBA00022729"/>
    </source>
</evidence>
<proteinExistence type="inferred from homology"/>
<feature type="non-terminal residue" evidence="22">
    <location>
        <position position="1"/>
    </location>
</feature>
<dbReference type="AlphaFoldDB" id="A0AAU9RRH0"/>
<dbReference type="SUPFAM" id="SSF56112">
    <property type="entry name" value="Protein kinase-like (PK-like)"/>
    <property type="match status" value="1"/>
</dbReference>
<keyword evidence="8" id="KW-0732">Signal</keyword>
<dbReference type="Gene3D" id="3.30.200.20">
    <property type="entry name" value="Phosphorylase Kinase, domain 1"/>
    <property type="match status" value="1"/>
</dbReference>
<keyword evidence="12 20" id="KW-1133">Transmembrane helix</keyword>
<dbReference type="SMART" id="SM00220">
    <property type="entry name" value="S_TKc"/>
    <property type="match status" value="1"/>
</dbReference>
<dbReference type="Proteomes" id="UP000836841">
    <property type="component" value="Unassembled WGS sequence"/>
</dbReference>
<comment type="caution">
    <text evidence="22">The sequence shown here is derived from an EMBL/GenBank/DDBJ whole genome shotgun (WGS) entry which is preliminary data.</text>
</comment>
<evidence type="ECO:0000256" key="10">
    <source>
        <dbReference type="ARBA" id="ARBA00022777"/>
    </source>
</evidence>
<evidence type="ECO:0000256" key="7">
    <source>
        <dbReference type="ARBA" id="ARBA00022692"/>
    </source>
</evidence>
<keyword evidence="5" id="KW-0597">Phosphoprotein</keyword>
<keyword evidence="15" id="KW-0325">Glycoprotein</keyword>
<dbReference type="PANTHER" id="PTHR46008:SF63">
    <property type="entry name" value="LEAF RUST 10 DISEASE-RESISTANCE LOCUS RECEPTOR-LIKE PROTEIN KINASE-LIKE 1.4 ISOFORM X1"/>
    <property type="match status" value="1"/>
</dbReference>
<feature type="domain" description="Protein kinase" evidence="21">
    <location>
        <begin position="112"/>
        <end position="387"/>
    </location>
</feature>
<dbReference type="InterPro" id="IPR011009">
    <property type="entry name" value="Kinase-like_dom_sf"/>
</dbReference>
<evidence type="ECO:0000256" key="20">
    <source>
        <dbReference type="SAM" id="Phobius"/>
    </source>
</evidence>
<evidence type="ECO:0000256" key="9">
    <source>
        <dbReference type="ARBA" id="ARBA00022741"/>
    </source>
</evidence>
<comment type="catalytic activity">
    <reaction evidence="16">
        <text>L-threonyl-[protein] + ATP = O-phospho-L-threonyl-[protein] + ADP + H(+)</text>
        <dbReference type="Rhea" id="RHEA:46608"/>
        <dbReference type="Rhea" id="RHEA-COMP:11060"/>
        <dbReference type="Rhea" id="RHEA-COMP:11605"/>
        <dbReference type="ChEBI" id="CHEBI:15378"/>
        <dbReference type="ChEBI" id="CHEBI:30013"/>
        <dbReference type="ChEBI" id="CHEBI:30616"/>
        <dbReference type="ChEBI" id="CHEBI:61977"/>
        <dbReference type="ChEBI" id="CHEBI:456216"/>
        <dbReference type="EC" id="2.7.11.1"/>
    </reaction>
</comment>
<gene>
    <name evidence="22" type="ORF">TAV2_LOCUS8173</name>
</gene>
<dbReference type="Pfam" id="PF00069">
    <property type="entry name" value="Pkinase"/>
    <property type="match status" value="1"/>
</dbReference>
<evidence type="ECO:0000256" key="3">
    <source>
        <dbReference type="ARBA" id="ARBA00022475"/>
    </source>
</evidence>
<comment type="similarity">
    <text evidence="19">Belongs to the protein kinase superfamily.</text>
</comment>
<sequence length="420" mass="46942">SSSKATKTIKLAFFIPGAILAGIVMGWIIFACRHWGKRRPRNDDQSCPAESQRKDIPSLSLKKKSLTPTTSTYVFPSTPPVSSSNSDVGKASSYFGVQIFTYTELEEATNNFDRSRELGGGGFGTVYYGKLRDGRVVAVKRLYENNFKRLEQFMNEVEILARLRHKNLVTLFGCTSRRSRELLLVYEYIPNGTVADHLHGKRKNSGLLSWPIRLNIAIETADALAYLHASDVIHRDVKTTNVLLDNDFHVKVVDFGLSRLFPNDVTHVSTAPQGTPGYVDPEYHQCYQLTEKSDVYSFGVVLIELISSKEAIDTNRERHNINLSNMAINKIQNGALHELVDPALGFGTNSSVRRMITLVAELGFRCLQMERDLRPSMKEVVGALRRIKCEELKAEPGEVVEVIVEDDAGRLKGNPPPPDS</sequence>
<dbReference type="EMBL" id="CAJVSB020000248">
    <property type="protein sequence ID" value="CAH2048979.1"/>
    <property type="molecule type" value="Genomic_DNA"/>
</dbReference>
<dbReference type="FunFam" id="3.30.200.20:FF:000214">
    <property type="entry name" value="WAK1-OsWAK receptor-like cytoplasmic kinase (OsWAK-RLCK)"/>
    <property type="match status" value="1"/>
</dbReference>
<dbReference type="EC" id="2.7.11.1" evidence="2"/>
<dbReference type="PANTHER" id="PTHR46008">
    <property type="entry name" value="LEAF RUST 10 DISEASE-RESISTANCE LOCUS RECEPTOR-LIKE PROTEIN KINASE-LIKE 1.4"/>
    <property type="match status" value="1"/>
</dbReference>
<evidence type="ECO:0000313" key="23">
    <source>
        <dbReference type="Proteomes" id="UP000836841"/>
    </source>
</evidence>
<dbReference type="InterPro" id="IPR008271">
    <property type="entry name" value="Ser/Thr_kinase_AS"/>
</dbReference>
<evidence type="ECO:0000256" key="17">
    <source>
        <dbReference type="ARBA" id="ARBA00048679"/>
    </source>
</evidence>
<accession>A0AAU9RRH0</accession>
<evidence type="ECO:0000256" key="13">
    <source>
        <dbReference type="ARBA" id="ARBA00023136"/>
    </source>
</evidence>
<dbReference type="InterPro" id="IPR000719">
    <property type="entry name" value="Prot_kinase_dom"/>
</dbReference>
<feature type="binding site" evidence="18">
    <location>
        <position position="140"/>
    </location>
    <ligand>
        <name>ATP</name>
        <dbReference type="ChEBI" id="CHEBI:30616"/>
    </ligand>
</feature>
<keyword evidence="7 20" id="KW-0812">Transmembrane</keyword>